<accession>A0ABP7DBB9</accession>
<comment type="caution">
    <text evidence="1">The sequence shown here is derived from an EMBL/GenBank/DDBJ whole genome shotgun (WGS) entry which is preliminary data.</text>
</comment>
<gene>
    <name evidence="1" type="ORF">GCM10022399_19920</name>
</gene>
<dbReference type="Proteomes" id="UP001501468">
    <property type="component" value="Unassembled WGS sequence"/>
</dbReference>
<sequence length="293" mass="31961">MTRHTPIGSTLSSVAVRACGLCGDVRKMSKAHVPPRASGNTNVVLRAPDIVLNGVRQPGRWTAGGMWVRGLCQDCNNRAGNTFDVPYADFARQVERLSTPIASRLAIVPGQAPAASFAPGLVSRSVLFGMFAINPRLRVIFPDLADDLRQDSTRGAGQVRWPDQLSLTMARTHAAFPGQGLLSSGVWSMRVLRERVVHWTFADIVWPPLTWCLVPSDREPERLGLGPPITSGLPDVSEWVKYGPDRTSVDLRNLIPTLPSFAHPMLNRTDDWVEFMTSDGSDGDAVIVFGKAP</sequence>
<reference evidence="2" key="1">
    <citation type="journal article" date="2019" name="Int. J. Syst. Evol. Microbiol.">
        <title>The Global Catalogue of Microorganisms (GCM) 10K type strain sequencing project: providing services to taxonomists for standard genome sequencing and annotation.</title>
        <authorList>
            <consortium name="The Broad Institute Genomics Platform"/>
            <consortium name="The Broad Institute Genome Sequencing Center for Infectious Disease"/>
            <person name="Wu L."/>
            <person name="Ma J."/>
        </authorList>
    </citation>
    <scope>NUCLEOTIDE SEQUENCE [LARGE SCALE GENOMIC DNA]</scope>
    <source>
        <strain evidence="2">JCM 17125</strain>
    </source>
</reference>
<evidence type="ECO:0000313" key="2">
    <source>
        <dbReference type="Proteomes" id="UP001501468"/>
    </source>
</evidence>
<proteinExistence type="predicted"/>
<evidence type="ECO:0000313" key="1">
    <source>
        <dbReference type="EMBL" id="GAA3703374.1"/>
    </source>
</evidence>
<keyword evidence="2" id="KW-1185">Reference proteome</keyword>
<protein>
    <recommendedName>
        <fullName evidence="3">HNH endonuclease</fullName>
    </recommendedName>
</protein>
<name>A0ABP7DBB9_9MICO</name>
<dbReference type="EMBL" id="BAABDC010000002">
    <property type="protein sequence ID" value="GAA3703374.1"/>
    <property type="molecule type" value="Genomic_DNA"/>
</dbReference>
<evidence type="ECO:0008006" key="3">
    <source>
        <dbReference type="Google" id="ProtNLM"/>
    </source>
</evidence>
<organism evidence="1 2">
    <name type="scientific">Terrabacter ginsenosidimutans</name>
    <dbReference type="NCBI Taxonomy" id="490575"/>
    <lineage>
        <taxon>Bacteria</taxon>
        <taxon>Bacillati</taxon>
        <taxon>Actinomycetota</taxon>
        <taxon>Actinomycetes</taxon>
        <taxon>Micrococcales</taxon>
        <taxon>Intrasporangiaceae</taxon>
        <taxon>Terrabacter</taxon>
    </lineage>
</organism>